<reference evidence="3 4" key="1">
    <citation type="submission" date="2017-09" db="EMBL/GenBank/DDBJ databases">
        <title>Genome sequencing of Besnoitia besnoiti strain Bb-Ger1.</title>
        <authorList>
            <person name="Schares G."/>
            <person name="Venepally P."/>
            <person name="Lorenzi H.A."/>
        </authorList>
    </citation>
    <scope>NUCLEOTIDE SEQUENCE [LARGE SCALE GENOMIC DNA]</scope>
    <source>
        <strain evidence="3 4">Bb-Ger1</strain>
    </source>
</reference>
<feature type="region of interest" description="Disordered" evidence="1">
    <location>
        <begin position="512"/>
        <end position="544"/>
    </location>
</feature>
<evidence type="ECO:0008006" key="5">
    <source>
        <dbReference type="Google" id="ProtNLM"/>
    </source>
</evidence>
<feature type="compositionally biased region" description="Acidic residues" evidence="1">
    <location>
        <begin position="512"/>
        <end position="523"/>
    </location>
</feature>
<keyword evidence="2" id="KW-0472">Membrane</keyword>
<dbReference type="GeneID" id="40307871"/>
<keyword evidence="4" id="KW-1185">Reference proteome</keyword>
<evidence type="ECO:0000313" key="3">
    <source>
        <dbReference type="EMBL" id="PFH31384.1"/>
    </source>
</evidence>
<keyword evidence="2" id="KW-1133">Transmembrane helix</keyword>
<keyword evidence="2" id="KW-0812">Transmembrane</keyword>
<dbReference type="SUPFAM" id="SSF53474">
    <property type="entry name" value="alpha/beta-Hydrolases"/>
    <property type="match status" value="1"/>
</dbReference>
<name>A0A2A9M2C6_BESBE</name>
<dbReference type="RefSeq" id="XP_029215393.1">
    <property type="nucleotide sequence ID" value="XM_029361493.1"/>
</dbReference>
<dbReference type="InterPro" id="IPR029058">
    <property type="entry name" value="AB_hydrolase_fold"/>
</dbReference>
<protein>
    <recommendedName>
        <fullName evidence="5">AB hydrolase-1 domain-containing protein</fullName>
    </recommendedName>
</protein>
<proteinExistence type="predicted"/>
<feature type="transmembrane region" description="Helical" evidence="2">
    <location>
        <begin position="40"/>
        <end position="59"/>
    </location>
</feature>
<evidence type="ECO:0000313" key="4">
    <source>
        <dbReference type="Proteomes" id="UP000224006"/>
    </source>
</evidence>
<feature type="region of interest" description="Disordered" evidence="1">
    <location>
        <begin position="349"/>
        <end position="411"/>
    </location>
</feature>
<accession>A0A2A9M2C6</accession>
<feature type="transmembrane region" description="Helical" evidence="2">
    <location>
        <begin position="810"/>
        <end position="831"/>
    </location>
</feature>
<feature type="compositionally biased region" description="Basic and acidic residues" evidence="1">
    <location>
        <begin position="901"/>
        <end position="919"/>
    </location>
</feature>
<feature type="compositionally biased region" description="Acidic residues" evidence="1">
    <location>
        <begin position="946"/>
        <end position="960"/>
    </location>
</feature>
<feature type="transmembrane region" description="Helical" evidence="2">
    <location>
        <begin position="89"/>
        <end position="110"/>
    </location>
</feature>
<dbReference type="Proteomes" id="UP000224006">
    <property type="component" value="Unassembled WGS sequence"/>
</dbReference>
<dbReference type="OrthoDB" id="6431331at2759"/>
<sequence length="1336" mass="141642">MTSMACRAAPPWPLGGALRVGVWWTASLSSRLPHIRARHAFFLVPFVSFIFLSVGLLSLTSPSFFFSPLSAAARLALPLASPSALPSSLPVFLCVVALLLLVSLEIYTFARFAAVASWLEDLPFYRPLPDKKYLSFILRACVHYPCARLHATLVSEKEESHAAAAGEPREGDDLPRRGAAAVAARLLLSSVGQPRAAAGGGENGNESQTGDQPSPPQLRGEESFLRPTGEAAASQRVPEEPRADESSACVNDADPAFLQPAPSSASSPRRLDSLEADAAPSESCSHALRCPLSAQFLASPRALAPSPCSSPAFCASVADDSTRATALSCSGAAPSPCCGHASWAQPPHALTPSPSVRVPGVPPVPPKRSAPARRASPQVRKGDREDASDGAAADGGLGEADKRASEVAEGGAGTEVLAEIASCDPEALGKMPLSEAGQSEARGLLFSHPQEVLASMLYYAFFTRVHPTEVSVGLLASWLQAHTQISLAECRAAIRQIQARGSFRFLLDDAEEAEEGCGDDEDGGDKGSHPLSSLPATSGSRAACHSVSSSSTASVASSGVSTPIPLPSRTRPAGSLLIPASSSSPASHVSKAVSSSASPASASSAYVASACTASSPSHLSASVSASSAPVRTSIEAIQGWLYGAAPILPHYRPLLFQVLVDFSHFLLRLCLRQLGFVSVGPRCACRVCSSTLEGCERRQRPDERLFQSLGVDFLGRKRAAQAVGDMPAAANEAEAALGGRPEFAAGLGDDETSGEDEAAMLEGGLKSVRFFVYLPAAMVSASPEAASGAASASPPPAAAAAQSGVRPPVVLVHGFGFGLLPYVLHAFLLALRQRFFTAPDDRRPIILLEFAWLGLDGQGAEVMRQARRIEAVRARLRDCLHRTRKREERSPPERQGAPPEAAREAGEPRERRDEKDLVRRYCSAQREADDVAADAPQRQRERAESTDADSEDAGAEDDEACLPPPLLWTDIVPIMPAVCRALADFLEDLHRAQLASLRRARAQGGDAQAPEAVAFEKEGDAEAGYLERCGVKVDVIAHSYGTGITSCLNMRHPSLLRRCVLVDPICFFPNCTVKAQLVHSQPWEVRLLSRHEASARSLLDSAADDTARPQRPATERWCSEEGRAAPQDHREPGARGAAAGRLANDDTLFQTSEADSADALKRKDEASAGAAEGRASAGGGAANAFSITRCAAASSFSLSRLLSAFSWTSAAAEEGGGARRWEQLKVALRVRILRAIDRFALFFYWMVVYRELGTRITTSRQLQGHEYLDRGGLLRLEERLMVVLGGFDLISPADNVKAFIDLVAPAVKCLYCPGAHHGVVAFMPPVLAAIERFVSS</sequence>
<feature type="region of interest" description="Disordered" evidence="1">
    <location>
        <begin position="194"/>
        <end position="277"/>
    </location>
</feature>
<dbReference type="KEGG" id="bbes:BESB_028190"/>
<dbReference type="PANTHER" id="PTHR37471">
    <property type="entry name" value="UNNAMED PRODUCT"/>
    <property type="match status" value="1"/>
</dbReference>
<dbReference type="PANTHER" id="PTHR37471:SF1">
    <property type="entry name" value="AB HYDROLASE-1 DOMAIN-CONTAINING PROTEIN"/>
    <property type="match status" value="1"/>
</dbReference>
<gene>
    <name evidence="3" type="ORF">BESB_028190</name>
</gene>
<dbReference type="Gene3D" id="3.40.50.1820">
    <property type="entry name" value="alpha/beta hydrolase"/>
    <property type="match status" value="1"/>
</dbReference>
<evidence type="ECO:0000256" key="1">
    <source>
        <dbReference type="SAM" id="MobiDB-lite"/>
    </source>
</evidence>
<feature type="compositionally biased region" description="Basic and acidic residues" evidence="1">
    <location>
        <begin position="1105"/>
        <end position="1133"/>
    </location>
</feature>
<dbReference type="EMBL" id="NWUJ01000015">
    <property type="protein sequence ID" value="PFH31384.1"/>
    <property type="molecule type" value="Genomic_DNA"/>
</dbReference>
<feature type="compositionally biased region" description="Basic and acidic residues" evidence="1">
    <location>
        <begin position="882"/>
        <end position="892"/>
    </location>
</feature>
<feature type="region of interest" description="Disordered" evidence="1">
    <location>
        <begin position="1098"/>
        <end position="1140"/>
    </location>
</feature>
<dbReference type="VEuPathDB" id="ToxoDB:BESB_028190"/>
<feature type="region of interest" description="Disordered" evidence="1">
    <location>
        <begin position="882"/>
        <end position="960"/>
    </location>
</feature>
<organism evidence="3 4">
    <name type="scientific">Besnoitia besnoiti</name>
    <name type="common">Apicomplexan protozoan</name>
    <dbReference type="NCBI Taxonomy" id="94643"/>
    <lineage>
        <taxon>Eukaryota</taxon>
        <taxon>Sar</taxon>
        <taxon>Alveolata</taxon>
        <taxon>Apicomplexa</taxon>
        <taxon>Conoidasida</taxon>
        <taxon>Coccidia</taxon>
        <taxon>Eucoccidiorida</taxon>
        <taxon>Eimeriorina</taxon>
        <taxon>Sarcocystidae</taxon>
        <taxon>Besnoitia</taxon>
    </lineage>
</organism>
<evidence type="ECO:0000256" key="2">
    <source>
        <dbReference type="SAM" id="Phobius"/>
    </source>
</evidence>
<comment type="caution">
    <text evidence="3">The sequence shown here is derived from an EMBL/GenBank/DDBJ whole genome shotgun (WGS) entry which is preliminary data.</text>
</comment>